<dbReference type="GO" id="GO:0008236">
    <property type="term" value="F:serine-type peptidase activity"/>
    <property type="evidence" value="ECO:0007669"/>
    <property type="project" value="InterPro"/>
</dbReference>
<gene>
    <name evidence="3" type="ORF">C1T31_10440</name>
</gene>
<dbReference type="OrthoDB" id="6397760at2"/>
<evidence type="ECO:0000259" key="2">
    <source>
        <dbReference type="SMART" id="SM00245"/>
    </source>
</evidence>
<feature type="signal peptide" evidence="1">
    <location>
        <begin position="1"/>
        <end position="23"/>
    </location>
</feature>
<feature type="chain" id="PRO_5014461511" description="Tail specific protease domain-containing protein" evidence="1">
    <location>
        <begin position="24"/>
        <end position="464"/>
    </location>
</feature>
<dbReference type="Proteomes" id="UP000236641">
    <property type="component" value="Unassembled WGS sequence"/>
</dbReference>
<dbReference type="PANTHER" id="PTHR11261:SF3">
    <property type="entry name" value="RETINOL-BINDING PROTEIN 3"/>
    <property type="match status" value="1"/>
</dbReference>
<dbReference type="SUPFAM" id="SSF48452">
    <property type="entry name" value="TPR-like"/>
    <property type="match status" value="1"/>
</dbReference>
<dbReference type="Pfam" id="PF11918">
    <property type="entry name" value="Peptidase_S41_N"/>
    <property type="match status" value="1"/>
</dbReference>
<dbReference type="Gene3D" id="3.90.226.10">
    <property type="entry name" value="2-enoyl-CoA Hydratase, Chain A, domain 1"/>
    <property type="match status" value="1"/>
</dbReference>
<evidence type="ECO:0000256" key="1">
    <source>
        <dbReference type="SAM" id="SignalP"/>
    </source>
</evidence>
<sequence length="464" mass="51998">MKSSYTLSVLLLALFLNFNLGFSQENPLSQTYKQEVITKLSQLMNDRYVFPDVAKATETHLKNQLAAGHFDSFTTYEAFAAALTESVQSINKDKHMRIRTNPPYVAPDNSPERAIEEQLDRMNRTRWYNAGFVDVKVIPGNVGYLDLRGFSGLENGQAHADAAMQFISRADAIIIDLTQNGGGSPRMVQYLCSYFFDDHRHLNSLYWREGDVTEEFWTLDKVNGIKLPDVPLFVMTSNRTFSGAEEFSYNMQTQKRATLVGQTTGGGANPGGTMPINENLNVFIPSGRAINPITQTNWEGVGVVPEVKTTPEDTYQTTLDLAVEAAKNYRAKRDAHFTQLLQDLNRQLEQYTAGSSETAIYNQLKVCQEATLLDEGGINNLGYTYLMEHQKPQIATCIFKANTLLYPDSPNVYDSYAESLLAQGDKKAALSNYEKAVALATSQEHPNLDLFQENLQNAKQRLQD</sequence>
<dbReference type="Gene3D" id="1.25.40.10">
    <property type="entry name" value="Tetratricopeptide repeat domain"/>
    <property type="match status" value="1"/>
</dbReference>
<dbReference type="CDD" id="cd07563">
    <property type="entry name" value="Peptidase_S41_IRBP"/>
    <property type="match status" value="1"/>
</dbReference>
<dbReference type="RefSeq" id="WP_103052447.1">
    <property type="nucleotide sequence ID" value="NZ_POWF01000007.1"/>
</dbReference>
<dbReference type="SUPFAM" id="SSF52096">
    <property type="entry name" value="ClpP/crotonase"/>
    <property type="match status" value="1"/>
</dbReference>
<feature type="domain" description="Tail specific protease" evidence="2">
    <location>
        <begin position="112"/>
        <end position="310"/>
    </location>
</feature>
<organism evidence="3 4">
    <name type="scientific">Hanstruepera neustonica</name>
    <dbReference type="NCBI Taxonomy" id="1445657"/>
    <lineage>
        <taxon>Bacteria</taxon>
        <taxon>Pseudomonadati</taxon>
        <taxon>Bacteroidota</taxon>
        <taxon>Flavobacteriia</taxon>
        <taxon>Flavobacteriales</taxon>
        <taxon>Flavobacteriaceae</taxon>
        <taxon>Hanstruepera</taxon>
    </lineage>
</organism>
<keyword evidence="4" id="KW-1185">Reference proteome</keyword>
<dbReference type="InterPro" id="IPR029045">
    <property type="entry name" value="ClpP/crotonase-like_dom_sf"/>
</dbReference>
<reference evidence="3 4" key="1">
    <citation type="submission" date="2018-01" db="EMBL/GenBank/DDBJ databases">
        <title>The draft genome of Hanstruepera neustonica JCM19743.</title>
        <authorList>
            <person name="He R.-H."/>
            <person name="Du Z.-J."/>
        </authorList>
    </citation>
    <scope>NUCLEOTIDE SEQUENCE [LARGE SCALE GENOMIC DNA]</scope>
    <source>
        <strain evidence="3 4">JCM19743</strain>
    </source>
</reference>
<dbReference type="SMART" id="SM00245">
    <property type="entry name" value="TSPc"/>
    <property type="match status" value="1"/>
</dbReference>
<name>A0A2K1DX02_9FLAO</name>
<comment type="caution">
    <text evidence="3">The sequence shown here is derived from an EMBL/GenBank/DDBJ whole genome shotgun (WGS) entry which is preliminary data.</text>
</comment>
<dbReference type="Pfam" id="PF03572">
    <property type="entry name" value="Peptidase_S41"/>
    <property type="match status" value="1"/>
</dbReference>
<dbReference type="EMBL" id="POWF01000007">
    <property type="protein sequence ID" value="PNQ72565.1"/>
    <property type="molecule type" value="Genomic_DNA"/>
</dbReference>
<dbReference type="PANTHER" id="PTHR11261">
    <property type="entry name" value="INTERPHOTORECEPTOR RETINOID-BINDING PROTEIN"/>
    <property type="match status" value="1"/>
</dbReference>
<evidence type="ECO:0000313" key="4">
    <source>
        <dbReference type="Proteomes" id="UP000236641"/>
    </source>
</evidence>
<dbReference type="GO" id="GO:0006508">
    <property type="term" value="P:proteolysis"/>
    <property type="evidence" value="ECO:0007669"/>
    <property type="project" value="InterPro"/>
</dbReference>
<evidence type="ECO:0000313" key="3">
    <source>
        <dbReference type="EMBL" id="PNQ72565.1"/>
    </source>
</evidence>
<dbReference type="Gene3D" id="3.30.750.44">
    <property type="match status" value="1"/>
</dbReference>
<protein>
    <recommendedName>
        <fullName evidence="2">Tail specific protease domain-containing protein</fullName>
    </recommendedName>
</protein>
<dbReference type="InterPro" id="IPR005151">
    <property type="entry name" value="Tail-specific_protease"/>
</dbReference>
<proteinExistence type="predicted"/>
<dbReference type="InterPro" id="IPR011990">
    <property type="entry name" value="TPR-like_helical_dom_sf"/>
</dbReference>
<keyword evidence="1" id="KW-0732">Signal</keyword>
<accession>A0A2K1DX02</accession>
<dbReference type="AlphaFoldDB" id="A0A2K1DX02"/>